<dbReference type="Pfam" id="PF07687">
    <property type="entry name" value="M20_dimer"/>
    <property type="match status" value="1"/>
</dbReference>
<feature type="binding site" evidence="7">
    <location>
        <position position="230"/>
    </location>
    <ligand>
        <name>Zn(2+)</name>
        <dbReference type="ChEBI" id="CHEBI:29105"/>
        <label>1</label>
    </ligand>
</feature>
<evidence type="ECO:0000256" key="8">
    <source>
        <dbReference type="SAM" id="MobiDB-lite"/>
    </source>
</evidence>
<dbReference type="InterPro" id="IPR036264">
    <property type="entry name" value="Bact_exopeptidase_dim_dom"/>
</dbReference>
<keyword evidence="9" id="KW-0732">Signal</keyword>
<dbReference type="GO" id="GO:0046872">
    <property type="term" value="F:metal ion binding"/>
    <property type="evidence" value="ECO:0007669"/>
    <property type="project" value="UniProtKB-KW"/>
</dbReference>
<evidence type="ECO:0000256" key="3">
    <source>
        <dbReference type="ARBA" id="ARBA00022723"/>
    </source>
</evidence>
<keyword evidence="11" id="KW-0121">Carboxypeptidase</keyword>
<keyword evidence="2" id="KW-0645">Protease</keyword>
<dbReference type="RefSeq" id="XP_062625126.1">
    <property type="nucleotide sequence ID" value="XM_062769142.1"/>
</dbReference>
<feature type="binding site" evidence="7">
    <location>
        <position position="258"/>
    </location>
    <ligand>
        <name>Zn(2+)</name>
        <dbReference type="ChEBI" id="CHEBI:29105"/>
        <label>2</label>
    </ligand>
</feature>
<feature type="signal peptide" evidence="9">
    <location>
        <begin position="1"/>
        <end position="28"/>
    </location>
</feature>
<organism evidence="11 12">
    <name type="scientific">Vanrija pseudolonga</name>
    <dbReference type="NCBI Taxonomy" id="143232"/>
    <lineage>
        <taxon>Eukaryota</taxon>
        <taxon>Fungi</taxon>
        <taxon>Dikarya</taxon>
        <taxon>Basidiomycota</taxon>
        <taxon>Agaricomycotina</taxon>
        <taxon>Tremellomycetes</taxon>
        <taxon>Trichosporonales</taxon>
        <taxon>Trichosporonaceae</taxon>
        <taxon>Vanrija</taxon>
    </lineage>
</organism>
<dbReference type="GO" id="GO:0000328">
    <property type="term" value="C:fungal-type vacuole lumen"/>
    <property type="evidence" value="ECO:0007669"/>
    <property type="project" value="TreeGrafter"/>
</dbReference>
<proteinExistence type="inferred from homology"/>
<feature type="binding site" evidence="7">
    <location>
        <position position="159"/>
    </location>
    <ligand>
        <name>Zn(2+)</name>
        <dbReference type="ChEBI" id="CHEBI:29105"/>
        <label>2</label>
    </ligand>
</feature>
<dbReference type="FunFam" id="3.40.630.10:FF:000027">
    <property type="entry name" value="N-fatty-acyl-amino acid synthase/hydrolase PM20D1"/>
    <property type="match status" value="1"/>
</dbReference>
<dbReference type="InterPro" id="IPR011650">
    <property type="entry name" value="Peptidase_M20_dimer"/>
</dbReference>
<evidence type="ECO:0000259" key="10">
    <source>
        <dbReference type="Pfam" id="PF07687"/>
    </source>
</evidence>
<keyword evidence="5 7" id="KW-0862">Zinc</keyword>
<evidence type="ECO:0000313" key="12">
    <source>
        <dbReference type="Proteomes" id="UP000827549"/>
    </source>
</evidence>
<dbReference type="InterPro" id="IPR047177">
    <property type="entry name" value="Pept_M20A"/>
</dbReference>
<dbReference type="GeneID" id="87805877"/>
<keyword evidence="4" id="KW-0378">Hydrolase</keyword>
<accession>A0AAF1BK25</accession>
<dbReference type="PANTHER" id="PTHR45962:SF1">
    <property type="entry name" value="N-FATTY-ACYL-AMINO ACID SYNTHASE_HYDROLASE PM20D1"/>
    <property type="match status" value="1"/>
</dbReference>
<dbReference type="CDD" id="cd05674">
    <property type="entry name" value="M20_yscS"/>
    <property type="match status" value="1"/>
</dbReference>
<feature type="region of interest" description="Disordered" evidence="8">
    <location>
        <begin position="32"/>
        <end position="79"/>
    </location>
</feature>
<dbReference type="Gene3D" id="1.10.150.900">
    <property type="match status" value="1"/>
</dbReference>
<protein>
    <submittedName>
        <fullName evidence="11">Carboxypeptidase S</fullName>
    </submittedName>
</protein>
<feature type="binding site" evidence="7">
    <location>
        <position position="195"/>
    </location>
    <ligand>
        <name>Zn(2+)</name>
        <dbReference type="ChEBI" id="CHEBI:29105"/>
        <label>1</label>
    </ligand>
</feature>
<dbReference type="AlphaFoldDB" id="A0AAF1BK25"/>
<keyword evidence="3 7" id="KW-0479">Metal-binding</keyword>
<dbReference type="EMBL" id="CP086715">
    <property type="protein sequence ID" value="WOO79094.1"/>
    <property type="molecule type" value="Genomic_DNA"/>
</dbReference>
<evidence type="ECO:0000256" key="6">
    <source>
        <dbReference type="PIRSR" id="PIRSR037217-1"/>
    </source>
</evidence>
<dbReference type="SUPFAM" id="SSF55031">
    <property type="entry name" value="Bacterial exopeptidase dimerisation domain"/>
    <property type="match status" value="1"/>
</dbReference>
<feature type="domain" description="Peptidase M20 dimerisation" evidence="10">
    <location>
        <begin position="278"/>
        <end position="426"/>
    </location>
</feature>
<evidence type="ECO:0000313" key="11">
    <source>
        <dbReference type="EMBL" id="WOO79094.1"/>
    </source>
</evidence>
<dbReference type="InterPro" id="IPR002933">
    <property type="entry name" value="Peptidase_M20"/>
</dbReference>
<evidence type="ECO:0000256" key="1">
    <source>
        <dbReference type="ARBA" id="ARBA00006247"/>
    </source>
</evidence>
<gene>
    <name evidence="11" type="primary">CPS1_0</name>
    <name evidence="11" type="ORF">LOC62_02G002630</name>
</gene>
<dbReference type="InterPro" id="IPR017141">
    <property type="entry name" value="Pept_M20_carboxypep"/>
</dbReference>
<dbReference type="PANTHER" id="PTHR45962">
    <property type="entry name" value="N-FATTY-ACYL-AMINO ACID SYNTHASE/HYDROLASE PM20D1"/>
    <property type="match status" value="1"/>
</dbReference>
<dbReference type="GO" id="GO:0051603">
    <property type="term" value="P:proteolysis involved in protein catabolic process"/>
    <property type="evidence" value="ECO:0007669"/>
    <property type="project" value="TreeGrafter"/>
</dbReference>
<feature type="binding site" evidence="7">
    <location>
        <position position="195"/>
    </location>
    <ligand>
        <name>Zn(2+)</name>
        <dbReference type="ChEBI" id="CHEBI:29105"/>
        <label>2</label>
    </ligand>
</feature>
<dbReference type="GO" id="GO:0004181">
    <property type="term" value="F:metallocarboxypeptidase activity"/>
    <property type="evidence" value="ECO:0007669"/>
    <property type="project" value="InterPro"/>
</dbReference>
<name>A0AAF1BK25_9TREE</name>
<feature type="binding site" evidence="7">
    <location>
        <position position="520"/>
    </location>
    <ligand>
        <name>Zn(2+)</name>
        <dbReference type="ChEBI" id="CHEBI:29105"/>
        <label>1</label>
    </ligand>
</feature>
<sequence length="555" mass="61100">MAQKGPWLGLWLSLAALLVGLFIHRNASMGDAPSTSHDHTECRHAKLSTSESKGDWCPKQPEPLSRGLDWNPADSDDDRSQAYERLAGAVRIRTETFESMPTDASDPQFDQFYVFEAYLRATFPAVHAKLQLEHVNVHGLLYTWQGSSPELKPIVLMAHQDVVPVNPATESQWEHPPYSAHLDADGWIWGRGTTDMKSTLIGILAAAEKLLAEGFQPERTALFSFGFDEEVEGERGGKALAAVVLERYGPQGVSLIIDEGFTGVSNDFGREFARVGLTEKGYLTVQMSVAMPGGHSSKPPTHTAIGITGQLFAAMEASPGPVRLDESNPFFAYLECAAKYGDMDEGMAKRLNCPDCWPALGQELAKDPDMAVFLRTTQAITVVNGGIKENALPETVTSLTNYRTVFFETTQVVLDRLVAAITPVARAHNLTLDAFGTHPDVQQNVIRLKTVGPVSEPAPTTPHDGPAFELVAGTLRHLFPKSVVVPSAMTALTDTVWYHGSSKHIYRFTPAYFEHLIGFHTVNERIHIDAHLSTIRFFYKLMRNSVGWATDRKDS</sequence>
<keyword evidence="12" id="KW-1185">Reference proteome</keyword>
<evidence type="ECO:0000256" key="2">
    <source>
        <dbReference type="ARBA" id="ARBA00022670"/>
    </source>
</evidence>
<evidence type="ECO:0000256" key="7">
    <source>
        <dbReference type="PIRSR" id="PIRSR037217-2"/>
    </source>
</evidence>
<dbReference type="Pfam" id="PF01546">
    <property type="entry name" value="Peptidase_M20"/>
    <property type="match status" value="1"/>
</dbReference>
<dbReference type="Proteomes" id="UP000827549">
    <property type="component" value="Chromosome 2"/>
</dbReference>
<feature type="active site" description="Proton acceptor" evidence="6">
    <location>
        <position position="229"/>
    </location>
</feature>
<evidence type="ECO:0000256" key="5">
    <source>
        <dbReference type="ARBA" id="ARBA00022833"/>
    </source>
</evidence>
<comment type="similarity">
    <text evidence="1">Belongs to the peptidase M20A family.</text>
</comment>
<dbReference type="PIRSF" id="PIRSF037217">
    <property type="entry name" value="Carboxypeptidase_S"/>
    <property type="match status" value="1"/>
</dbReference>
<dbReference type="SUPFAM" id="SSF53187">
    <property type="entry name" value="Zn-dependent exopeptidases"/>
    <property type="match status" value="1"/>
</dbReference>
<evidence type="ECO:0000256" key="4">
    <source>
        <dbReference type="ARBA" id="ARBA00022801"/>
    </source>
</evidence>
<dbReference type="Gene3D" id="3.40.630.10">
    <property type="entry name" value="Zn peptidases"/>
    <property type="match status" value="1"/>
</dbReference>
<evidence type="ECO:0000256" key="9">
    <source>
        <dbReference type="SAM" id="SignalP"/>
    </source>
</evidence>
<feature type="active site" evidence="6">
    <location>
        <position position="161"/>
    </location>
</feature>
<reference evidence="11" key="1">
    <citation type="submission" date="2023-10" db="EMBL/GenBank/DDBJ databases">
        <authorList>
            <person name="Noh H."/>
        </authorList>
    </citation>
    <scope>NUCLEOTIDE SEQUENCE</scope>
    <source>
        <strain evidence="11">DUCC4014</strain>
    </source>
</reference>
<feature type="chain" id="PRO_5042013657" evidence="9">
    <location>
        <begin position="29"/>
        <end position="555"/>
    </location>
</feature>